<dbReference type="EMBL" id="KV417564">
    <property type="protein sequence ID" value="KZP19432.1"/>
    <property type="molecule type" value="Genomic_DNA"/>
</dbReference>
<sequence>MRRVAFACWCVRRVRSVPGVGAGRVGAQEGAGRQEVGAEGARGRRARGHEVGRAAHAAGGAGAVERWRCPRCSCPTGKLERPPRRHVRLRAAELMVRQGLGERLVGRTMGVLRAPVLPLRGVRVLGRRKARRLPGRGRARPGQQYSRCEGACSKSSLSSPAPSFALSHLWQRSDRDRVRESPELALALALALGVCVCMPPPARAETLEELAPLVAAGALPPPLLRRESAGRGTPAPGNPLRATRYPYQFRTNSVLAETHLRAIASSNVPCAVDTANLRLSVPLCHCDALVSRTLPTGLSSAFNSRHALLITAQYSTALGLSAPAARPVKQLRTHPQLQLQLQATPANSVLAEMHRRVVACSICMCHRYCKPPSVTGQCHCGALRLTHALIWTFDTRSVCLSAPAARLVRQLHTHFQLQLLATPAIDTANLRLSVPLWRASLPAHAPNRAFKCI</sequence>
<evidence type="ECO:0000313" key="3">
    <source>
        <dbReference type="Proteomes" id="UP000076532"/>
    </source>
</evidence>
<evidence type="ECO:0000256" key="1">
    <source>
        <dbReference type="SAM" id="MobiDB-lite"/>
    </source>
</evidence>
<feature type="compositionally biased region" description="Low complexity" evidence="1">
    <location>
        <begin position="26"/>
        <end position="39"/>
    </location>
</feature>
<evidence type="ECO:0000313" key="2">
    <source>
        <dbReference type="EMBL" id="KZP19432.1"/>
    </source>
</evidence>
<name>A0A166I0M6_9AGAM</name>
<gene>
    <name evidence="2" type="ORF">FIBSPDRAFT_932927</name>
</gene>
<protein>
    <submittedName>
        <fullName evidence="2">Uncharacterized protein</fullName>
    </submittedName>
</protein>
<accession>A0A166I0M6</accession>
<organism evidence="2 3">
    <name type="scientific">Athelia psychrophila</name>
    <dbReference type="NCBI Taxonomy" id="1759441"/>
    <lineage>
        <taxon>Eukaryota</taxon>
        <taxon>Fungi</taxon>
        <taxon>Dikarya</taxon>
        <taxon>Basidiomycota</taxon>
        <taxon>Agaricomycotina</taxon>
        <taxon>Agaricomycetes</taxon>
        <taxon>Agaricomycetidae</taxon>
        <taxon>Atheliales</taxon>
        <taxon>Atheliaceae</taxon>
        <taxon>Athelia</taxon>
    </lineage>
</organism>
<proteinExistence type="predicted"/>
<feature type="region of interest" description="Disordered" evidence="1">
    <location>
        <begin position="22"/>
        <end position="52"/>
    </location>
</feature>
<reference evidence="2 3" key="1">
    <citation type="journal article" date="2016" name="Mol. Biol. Evol.">
        <title>Comparative Genomics of Early-Diverging Mushroom-Forming Fungi Provides Insights into the Origins of Lignocellulose Decay Capabilities.</title>
        <authorList>
            <person name="Nagy L.G."/>
            <person name="Riley R."/>
            <person name="Tritt A."/>
            <person name="Adam C."/>
            <person name="Daum C."/>
            <person name="Floudas D."/>
            <person name="Sun H."/>
            <person name="Yadav J.S."/>
            <person name="Pangilinan J."/>
            <person name="Larsson K.H."/>
            <person name="Matsuura K."/>
            <person name="Barry K."/>
            <person name="Labutti K."/>
            <person name="Kuo R."/>
            <person name="Ohm R.A."/>
            <person name="Bhattacharya S.S."/>
            <person name="Shirouzu T."/>
            <person name="Yoshinaga Y."/>
            <person name="Martin F.M."/>
            <person name="Grigoriev I.V."/>
            <person name="Hibbett D.S."/>
        </authorList>
    </citation>
    <scope>NUCLEOTIDE SEQUENCE [LARGE SCALE GENOMIC DNA]</scope>
    <source>
        <strain evidence="2 3">CBS 109695</strain>
    </source>
</reference>
<keyword evidence="3" id="KW-1185">Reference proteome</keyword>
<dbReference type="Proteomes" id="UP000076532">
    <property type="component" value="Unassembled WGS sequence"/>
</dbReference>
<dbReference type="AlphaFoldDB" id="A0A166I0M6"/>